<dbReference type="Proteomes" id="UP000799779">
    <property type="component" value="Unassembled WGS sequence"/>
</dbReference>
<accession>A0A6A5WXT0</accession>
<proteinExistence type="predicted"/>
<dbReference type="AlphaFoldDB" id="A0A6A5WXT0"/>
<feature type="region of interest" description="Disordered" evidence="1">
    <location>
        <begin position="143"/>
        <end position="167"/>
    </location>
</feature>
<name>A0A6A5WXT0_9PLEO</name>
<dbReference type="EMBL" id="ML977560">
    <property type="protein sequence ID" value="KAF2006407.1"/>
    <property type="molecule type" value="Genomic_DNA"/>
</dbReference>
<keyword evidence="3" id="KW-1185">Reference proteome</keyword>
<organism evidence="2 3">
    <name type="scientific">Amniculicola lignicola CBS 123094</name>
    <dbReference type="NCBI Taxonomy" id="1392246"/>
    <lineage>
        <taxon>Eukaryota</taxon>
        <taxon>Fungi</taxon>
        <taxon>Dikarya</taxon>
        <taxon>Ascomycota</taxon>
        <taxon>Pezizomycotina</taxon>
        <taxon>Dothideomycetes</taxon>
        <taxon>Pleosporomycetidae</taxon>
        <taxon>Pleosporales</taxon>
        <taxon>Amniculicolaceae</taxon>
        <taxon>Amniculicola</taxon>
    </lineage>
</organism>
<evidence type="ECO:0000313" key="3">
    <source>
        <dbReference type="Proteomes" id="UP000799779"/>
    </source>
</evidence>
<evidence type="ECO:0000256" key="1">
    <source>
        <dbReference type="SAM" id="MobiDB-lite"/>
    </source>
</evidence>
<sequence length="281" mass="30584">MRPSRSLFSLLYAAEMVEQFCDVRICGLPSASHSLEHPTQKRTTCSVIAPTTAQSPITCGLSSEGEHKVRSKQAQFRSLPWSEHVRIDPPGQGGRPQSNLSRRQTQRTDLRAHPDVAPVAIISGTPGLLNGTRASARTTFRAFESPARTSPSLPRPDAGKQCSQSEGGSAAAVRSSWALCEKVSETGARHVAFGEILPELLPRLSTTSTNPPNRLQLFPSTAKGQPTSATLSKRRHGPPKWRCCANRSLDWVRHIALGSSCSGAHCAIQLEQEHPWETRID</sequence>
<feature type="region of interest" description="Disordered" evidence="1">
    <location>
        <begin position="60"/>
        <end position="110"/>
    </location>
</feature>
<gene>
    <name evidence="2" type="ORF">P154DRAFT_570464</name>
</gene>
<reference evidence="2" key="1">
    <citation type="journal article" date="2020" name="Stud. Mycol.">
        <title>101 Dothideomycetes genomes: a test case for predicting lifestyles and emergence of pathogens.</title>
        <authorList>
            <person name="Haridas S."/>
            <person name="Albert R."/>
            <person name="Binder M."/>
            <person name="Bloem J."/>
            <person name="Labutti K."/>
            <person name="Salamov A."/>
            <person name="Andreopoulos B."/>
            <person name="Baker S."/>
            <person name="Barry K."/>
            <person name="Bills G."/>
            <person name="Bluhm B."/>
            <person name="Cannon C."/>
            <person name="Castanera R."/>
            <person name="Culley D."/>
            <person name="Daum C."/>
            <person name="Ezra D."/>
            <person name="Gonzalez J."/>
            <person name="Henrissat B."/>
            <person name="Kuo A."/>
            <person name="Liang C."/>
            <person name="Lipzen A."/>
            <person name="Lutzoni F."/>
            <person name="Magnuson J."/>
            <person name="Mondo S."/>
            <person name="Nolan M."/>
            <person name="Ohm R."/>
            <person name="Pangilinan J."/>
            <person name="Park H.-J."/>
            <person name="Ramirez L."/>
            <person name="Alfaro M."/>
            <person name="Sun H."/>
            <person name="Tritt A."/>
            <person name="Yoshinaga Y."/>
            <person name="Zwiers L.-H."/>
            <person name="Turgeon B."/>
            <person name="Goodwin S."/>
            <person name="Spatafora J."/>
            <person name="Crous P."/>
            <person name="Grigoriev I."/>
        </authorList>
    </citation>
    <scope>NUCLEOTIDE SEQUENCE</scope>
    <source>
        <strain evidence="2">CBS 123094</strain>
    </source>
</reference>
<protein>
    <submittedName>
        <fullName evidence="2">Uncharacterized protein</fullName>
    </submittedName>
</protein>
<feature type="region of interest" description="Disordered" evidence="1">
    <location>
        <begin position="208"/>
        <end position="236"/>
    </location>
</feature>
<evidence type="ECO:0000313" key="2">
    <source>
        <dbReference type="EMBL" id="KAF2006407.1"/>
    </source>
</evidence>
<feature type="compositionally biased region" description="Polar residues" evidence="1">
    <location>
        <begin position="208"/>
        <end position="231"/>
    </location>
</feature>